<name>A0A6J5YKL2_9ZZZZ</name>
<sequence length="160" mass="17543">MTDLTEDLGLTDHGGIDSGSNAEQMLDRLRTVVHVEMIGDLLGRGEGQVGEERTEIGVGRVELLGHHIDLSAVACGEHDCLAHMLMGDHIVQCLRETGVVDRDALEQRQRHCSVVQPENDYRHVGVVSFDPARGCSRKTPSFPETAPSCQFSCRSPVNRL</sequence>
<accession>A0A6J5YKL2</accession>
<dbReference type="AlphaFoldDB" id="A0A6J5YKL2"/>
<protein>
    <submittedName>
        <fullName evidence="2">Unannotated protein</fullName>
    </submittedName>
</protein>
<dbReference type="EMBL" id="CAEMXZ010000105">
    <property type="protein sequence ID" value="CAB4324122.1"/>
    <property type="molecule type" value="Genomic_DNA"/>
</dbReference>
<evidence type="ECO:0000313" key="2">
    <source>
        <dbReference type="EMBL" id="CAB4324122.1"/>
    </source>
</evidence>
<evidence type="ECO:0000256" key="1">
    <source>
        <dbReference type="SAM" id="MobiDB-lite"/>
    </source>
</evidence>
<organism evidence="2">
    <name type="scientific">freshwater metagenome</name>
    <dbReference type="NCBI Taxonomy" id="449393"/>
    <lineage>
        <taxon>unclassified sequences</taxon>
        <taxon>metagenomes</taxon>
        <taxon>ecological metagenomes</taxon>
    </lineage>
</organism>
<reference evidence="2" key="1">
    <citation type="submission" date="2020-05" db="EMBL/GenBank/DDBJ databases">
        <authorList>
            <person name="Chiriac C."/>
            <person name="Salcher M."/>
            <person name="Ghai R."/>
            <person name="Kavagutti S V."/>
        </authorList>
    </citation>
    <scope>NUCLEOTIDE SEQUENCE</scope>
</reference>
<gene>
    <name evidence="2" type="ORF">UFOPK1392_01886</name>
</gene>
<proteinExistence type="predicted"/>
<feature type="region of interest" description="Disordered" evidence="1">
    <location>
        <begin position="1"/>
        <end position="21"/>
    </location>
</feature>